<keyword evidence="2" id="KW-0812">Transmembrane</keyword>
<dbReference type="InterPro" id="IPR040153">
    <property type="entry name" value="Rcf2"/>
</dbReference>
<dbReference type="PANTHER" id="PTHR28018:SF3">
    <property type="entry name" value="RESPIRATORY SUPERCOMPLEX FACTOR 2, MITOCHONDRIAL"/>
    <property type="match status" value="1"/>
</dbReference>
<reference evidence="6 7" key="1">
    <citation type="journal article" date="2020" name="ISME J.">
        <title>Uncovering the hidden diversity of litter-decomposition mechanisms in mushroom-forming fungi.</title>
        <authorList>
            <person name="Floudas D."/>
            <person name="Bentzer J."/>
            <person name="Ahren D."/>
            <person name="Johansson T."/>
            <person name="Persson P."/>
            <person name="Tunlid A."/>
        </authorList>
    </citation>
    <scope>NUCLEOTIDE SEQUENCE [LARGE SCALE GENOMIC DNA]</scope>
    <source>
        <strain evidence="6 7">CBS 175.51</strain>
    </source>
</reference>
<dbReference type="PANTHER" id="PTHR28018">
    <property type="entry name" value="RESPIRATORY SUPERCOMPLEX FACTOR 2, MITOCHONDRIAL"/>
    <property type="match status" value="1"/>
</dbReference>
<dbReference type="OrthoDB" id="1915122at2759"/>
<name>A0A8H5C2X9_9AGAR</name>
<dbReference type="AlphaFoldDB" id="A0A8H5C2X9"/>
<keyword evidence="7" id="KW-1185">Reference proteome</keyword>
<dbReference type="GO" id="GO:0005739">
    <property type="term" value="C:mitochondrion"/>
    <property type="evidence" value="ECO:0007669"/>
    <property type="project" value="UniProtKB-SubCell"/>
</dbReference>
<keyword evidence="4" id="KW-0472">Membrane</keyword>
<evidence type="ECO:0000313" key="7">
    <source>
        <dbReference type="Proteomes" id="UP000541558"/>
    </source>
</evidence>
<organism evidence="6 7">
    <name type="scientific">Ephemerocybe angulata</name>
    <dbReference type="NCBI Taxonomy" id="980116"/>
    <lineage>
        <taxon>Eukaryota</taxon>
        <taxon>Fungi</taxon>
        <taxon>Dikarya</taxon>
        <taxon>Basidiomycota</taxon>
        <taxon>Agaricomycotina</taxon>
        <taxon>Agaricomycetes</taxon>
        <taxon>Agaricomycetidae</taxon>
        <taxon>Agaricales</taxon>
        <taxon>Agaricineae</taxon>
        <taxon>Psathyrellaceae</taxon>
        <taxon>Ephemerocybe</taxon>
    </lineage>
</organism>
<proteinExistence type="predicted"/>
<feature type="domain" description="HIG1" evidence="5">
    <location>
        <begin position="94"/>
        <end position="185"/>
    </location>
</feature>
<evidence type="ECO:0000313" key="6">
    <source>
        <dbReference type="EMBL" id="KAF5333661.1"/>
    </source>
</evidence>
<evidence type="ECO:0000256" key="4">
    <source>
        <dbReference type="ARBA" id="ARBA00023136"/>
    </source>
</evidence>
<protein>
    <recommendedName>
        <fullName evidence="5">HIG1 domain-containing protein</fullName>
    </recommendedName>
</protein>
<dbReference type="GO" id="GO:0033617">
    <property type="term" value="P:mitochondrial respiratory chain complex IV assembly"/>
    <property type="evidence" value="ECO:0007669"/>
    <property type="project" value="TreeGrafter"/>
</dbReference>
<keyword evidence="3" id="KW-1133">Transmembrane helix</keyword>
<dbReference type="Proteomes" id="UP000541558">
    <property type="component" value="Unassembled WGS sequence"/>
</dbReference>
<gene>
    <name evidence="6" type="ORF">D9611_002689</name>
</gene>
<comment type="caution">
    <text evidence="6">The sequence shown here is derived from an EMBL/GenBank/DDBJ whole genome shotgun (WGS) entry which is preliminary data.</text>
</comment>
<evidence type="ECO:0000256" key="3">
    <source>
        <dbReference type="ARBA" id="ARBA00022989"/>
    </source>
</evidence>
<evidence type="ECO:0000256" key="2">
    <source>
        <dbReference type="ARBA" id="ARBA00022692"/>
    </source>
</evidence>
<evidence type="ECO:0000256" key="1">
    <source>
        <dbReference type="ARBA" id="ARBA00004173"/>
    </source>
</evidence>
<dbReference type="InterPro" id="IPR007667">
    <property type="entry name" value="Hypoxia_induced_domain"/>
</dbReference>
<evidence type="ECO:0000259" key="5">
    <source>
        <dbReference type="PROSITE" id="PS51503"/>
    </source>
</evidence>
<dbReference type="EMBL" id="JAACJK010000109">
    <property type="protein sequence ID" value="KAF5333661.1"/>
    <property type="molecule type" value="Genomic_DNA"/>
</dbReference>
<dbReference type="PROSITE" id="PS51503">
    <property type="entry name" value="HIG1"/>
    <property type="match status" value="1"/>
</dbReference>
<sequence>MKLLTEEQFREHQAASLRGSIEGAVGGAALAGAASLYARRFPGFRNLPPSLKVLGGIIIIAPLVAIQGERRGLEYDRSQWEKLGREAEGLRILDQKELAEMKRWESLSLPEKIADWSSRHQYTLIMGSWAGSLGLAAAIISRNKYQTYPQKIVQARMWAQGLTIGLLIVAGALTHKSRAEQAQHHVTDHSWKDVLDQQERDRQLEEADLAKGRGSITAP</sequence>
<accession>A0A8H5C2X9</accession>
<comment type="subcellular location">
    <subcellularLocation>
        <location evidence="1">Mitochondrion</location>
    </subcellularLocation>
</comment>